<feature type="domain" description="Beta-lactamase-related" evidence="2">
    <location>
        <begin position="37"/>
        <end position="345"/>
    </location>
</feature>
<accession>A0ABW0IDX7</accession>
<feature type="chain" id="PRO_5045417540" evidence="1">
    <location>
        <begin position="20"/>
        <end position="370"/>
    </location>
</feature>
<dbReference type="PANTHER" id="PTHR46825">
    <property type="entry name" value="D-ALANYL-D-ALANINE-CARBOXYPEPTIDASE/ENDOPEPTIDASE AMPH"/>
    <property type="match status" value="1"/>
</dbReference>
<protein>
    <submittedName>
        <fullName evidence="3">Serine hydrolase domain-containing protein</fullName>
        <ecNumber evidence="3">3.-.-.-</ecNumber>
    </submittedName>
</protein>
<proteinExistence type="predicted"/>
<dbReference type="InterPro" id="IPR001466">
    <property type="entry name" value="Beta-lactam-related"/>
</dbReference>
<gene>
    <name evidence="3" type="ORF">ACFPMF_15140</name>
</gene>
<sequence length="370" mass="41442">MKRYAFACFMWLTIQTALAQKTGAAPEVALNAVMARHFPASQPGGALLVVRDGKTVYNRGVGLANRETQMPITPETNFRMASVSKQFTALCILLLEKQKKLSFDDTLLRFFPDFNPHVGQKIKLRHLLTHTSGLLDYESLLASDRKDQIFDAEVLELLKPQDSTYFEPGSRFRYSNSAFCLLTQVVERVAKQPYLDFITEHIFKPLGMNQTTLYEPGRTIPNRAMGYARNPDNTIRFSDQSVTSGTKGDGCVYTSLTDYKKWNDALTTNQLVNLPQQLERVQVPLNGPANGFYGLGWFFTQTKTGTQALFHSGSTCGFSNCVVWIPAQKTLVVLFSNLADNHRPFADILNALKPAIELSGDIWALHNLTN</sequence>
<dbReference type="SUPFAM" id="SSF56601">
    <property type="entry name" value="beta-lactamase/transpeptidase-like"/>
    <property type="match status" value="1"/>
</dbReference>
<dbReference type="EC" id="3.-.-.-" evidence="3"/>
<reference evidence="4" key="1">
    <citation type="journal article" date="2019" name="Int. J. Syst. Evol. Microbiol.">
        <title>The Global Catalogue of Microorganisms (GCM) 10K type strain sequencing project: providing services to taxonomists for standard genome sequencing and annotation.</title>
        <authorList>
            <consortium name="The Broad Institute Genomics Platform"/>
            <consortium name="The Broad Institute Genome Sequencing Center for Infectious Disease"/>
            <person name="Wu L."/>
            <person name="Ma J."/>
        </authorList>
    </citation>
    <scope>NUCLEOTIDE SEQUENCE [LARGE SCALE GENOMIC DNA]</scope>
    <source>
        <strain evidence="4">CCUG 55250</strain>
    </source>
</reference>
<dbReference type="InterPro" id="IPR050491">
    <property type="entry name" value="AmpC-like"/>
</dbReference>
<evidence type="ECO:0000259" key="2">
    <source>
        <dbReference type="Pfam" id="PF00144"/>
    </source>
</evidence>
<keyword evidence="3" id="KW-0378">Hydrolase</keyword>
<comment type="caution">
    <text evidence="3">The sequence shown here is derived from an EMBL/GenBank/DDBJ whole genome shotgun (WGS) entry which is preliminary data.</text>
</comment>
<keyword evidence="1" id="KW-0732">Signal</keyword>
<keyword evidence="4" id="KW-1185">Reference proteome</keyword>
<dbReference type="InterPro" id="IPR012338">
    <property type="entry name" value="Beta-lactam/transpept-like"/>
</dbReference>
<evidence type="ECO:0000313" key="4">
    <source>
        <dbReference type="Proteomes" id="UP001596106"/>
    </source>
</evidence>
<evidence type="ECO:0000313" key="3">
    <source>
        <dbReference type="EMBL" id="MFC5410657.1"/>
    </source>
</evidence>
<dbReference type="Pfam" id="PF00144">
    <property type="entry name" value="Beta-lactamase"/>
    <property type="match status" value="1"/>
</dbReference>
<name>A0ABW0IDX7_9BACT</name>
<dbReference type="EMBL" id="JBHSMA010000004">
    <property type="protein sequence ID" value="MFC5410657.1"/>
    <property type="molecule type" value="Genomic_DNA"/>
</dbReference>
<dbReference type="RefSeq" id="WP_379846494.1">
    <property type="nucleotide sequence ID" value="NZ_JBHSMA010000004.1"/>
</dbReference>
<organism evidence="3 4">
    <name type="scientific">Larkinella bovis</name>
    <dbReference type="NCBI Taxonomy" id="683041"/>
    <lineage>
        <taxon>Bacteria</taxon>
        <taxon>Pseudomonadati</taxon>
        <taxon>Bacteroidota</taxon>
        <taxon>Cytophagia</taxon>
        <taxon>Cytophagales</taxon>
        <taxon>Spirosomataceae</taxon>
        <taxon>Larkinella</taxon>
    </lineage>
</organism>
<dbReference type="GO" id="GO:0016787">
    <property type="term" value="F:hydrolase activity"/>
    <property type="evidence" value="ECO:0007669"/>
    <property type="project" value="UniProtKB-KW"/>
</dbReference>
<dbReference type="PANTHER" id="PTHR46825:SF9">
    <property type="entry name" value="BETA-LACTAMASE-RELATED DOMAIN-CONTAINING PROTEIN"/>
    <property type="match status" value="1"/>
</dbReference>
<feature type="signal peptide" evidence="1">
    <location>
        <begin position="1"/>
        <end position="19"/>
    </location>
</feature>
<dbReference type="Proteomes" id="UP001596106">
    <property type="component" value="Unassembled WGS sequence"/>
</dbReference>
<evidence type="ECO:0000256" key="1">
    <source>
        <dbReference type="SAM" id="SignalP"/>
    </source>
</evidence>
<dbReference type="Gene3D" id="3.40.710.10">
    <property type="entry name" value="DD-peptidase/beta-lactamase superfamily"/>
    <property type="match status" value="1"/>
</dbReference>